<protein>
    <submittedName>
        <fullName evidence="4">G13053 protein</fullName>
    </submittedName>
</protein>
<evidence type="ECO:0000256" key="2">
    <source>
        <dbReference type="SAM" id="Phobius"/>
    </source>
</evidence>
<evidence type="ECO:0000313" key="4">
    <source>
        <dbReference type="EMBL" id="CAL5229684.1"/>
    </source>
</evidence>
<dbReference type="PANTHER" id="PTHR33222">
    <property type="match status" value="1"/>
</dbReference>
<dbReference type="EMBL" id="CAXHTA020000021">
    <property type="protein sequence ID" value="CAL5229684.1"/>
    <property type="molecule type" value="Genomic_DNA"/>
</dbReference>
<dbReference type="InterPro" id="IPR033344">
    <property type="entry name" value="CURT1"/>
</dbReference>
<dbReference type="PANTHER" id="PTHR33222:SF4">
    <property type="entry name" value="PROTEIN CURVATURE THYLAKOID 1A, CHLOROPLASTIC"/>
    <property type="match status" value="1"/>
</dbReference>
<dbReference type="Pfam" id="PF14159">
    <property type="entry name" value="CAAD"/>
    <property type="match status" value="1"/>
</dbReference>
<evidence type="ECO:0000259" key="3">
    <source>
        <dbReference type="Pfam" id="PF14159"/>
    </source>
</evidence>
<keyword evidence="2" id="KW-1133">Transmembrane helix</keyword>
<evidence type="ECO:0000256" key="1">
    <source>
        <dbReference type="ARBA" id="ARBA00004141"/>
    </source>
</evidence>
<accession>A0ABP1GBV1</accession>
<keyword evidence="2" id="KW-0812">Transmembrane</keyword>
<comment type="caution">
    <text evidence="4">The sequence shown here is derived from an EMBL/GenBank/DDBJ whole genome shotgun (WGS) entry which is preliminary data.</text>
</comment>
<organism evidence="4 5">
    <name type="scientific">Coccomyxa viridis</name>
    <dbReference type="NCBI Taxonomy" id="1274662"/>
    <lineage>
        <taxon>Eukaryota</taxon>
        <taxon>Viridiplantae</taxon>
        <taxon>Chlorophyta</taxon>
        <taxon>core chlorophytes</taxon>
        <taxon>Trebouxiophyceae</taxon>
        <taxon>Trebouxiophyceae incertae sedis</taxon>
        <taxon>Coccomyxaceae</taxon>
        <taxon>Coccomyxa</taxon>
    </lineage>
</organism>
<gene>
    <name evidence="4" type="primary">g13053</name>
    <name evidence="4" type="ORF">VP750_LOCUS11590</name>
</gene>
<sequence length="159" mass="17404">MAAPAMSIRSPLARAQHAVPVTRASAPRSAPFVGRPALALRKVQKAERAIVRAVEADKTDVDVDQIVKDLQQKWDRVENKSSVAIYAGGALVLLWFSSTIVSAVNAVPLLPKLLELVGLGYSAWFVYRYLLFKSSREELLDDIEELKKKVSGASDKLSS</sequence>
<keyword evidence="2" id="KW-0472">Membrane</keyword>
<evidence type="ECO:0000313" key="5">
    <source>
        <dbReference type="Proteomes" id="UP001497392"/>
    </source>
</evidence>
<name>A0ABP1GBV1_9CHLO</name>
<keyword evidence="5" id="KW-1185">Reference proteome</keyword>
<feature type="transmembrane region" description="Helical" evidence="2">
    <location>
        <begin position="83"/>
        <end position="107"/>
    </location>
</feature>
<feature type="transmembrane region" description="Helical" evidence="2">
    <location>
        <begin position="113"/>
        <end position="131"/>
    </location>
</feature>
<comment type="subcellular location">
    <subcellularLocation>
        <location evidence="1">Membrane</location>
        <topology evidence="1">Multi-pass membrane protein</topology>
    </subcellularLocation>
</comment>
<reference evidence="4 5" key="1">
    <citation type="submission" date="2024-06" db="EMBL/GenBank/DDBJ databases">
        <authorList>
            <person name="Kraege A."/>
            <person name="Thomma B."/>
        </authorList>
    </citation>
    <scope>NUCLEOTIDE SEQUENCE [LARGE SCALE GENOMIC DNA]</scope>
</reference>
<dbReference type="InterPro" id="IPR025564">
    <property type="entry name" value="CAAD_dom"/>
</dbReference>
<feature type="domain" description="Cyanobacterial aminoacyl-tRNA synthetase CAAD" evidence="3">
    <location>
        <begin position="69"/>
        <end position="152"/>
    </location>
</feature>
<dbReference type="Proteomes" id="UP001497392">
    <property type="component" value="Unassembled WGS sequence"/>
</dbReference>
<proteinExistence type="predicted"/>